<evidence type="ECO:0000256" key="4">
    <source>
        <dbReference type="ARBA" id="ARBA00022692"/>
    </source>
</evidence>
<evidence type="ECO:0000256" key="14">
    <source>
        <dbReference type="ARBA" id="ARBA00044770"/>
    </source>
</evidence>
<keyword evidence="4 17" id="KW-0812">Transmembrane</keyword>
<feature type="transmembrane region" description="Helical" evidence="17">
    <location>
        <begin position="71"/>
        <end position="92"/>
    </location>
</feature>
<evidence type="ECO:0000256" key="12">
    <source>
        <dbReference type="ARBA" id="ARBA00041185"/>
    </source>
</evidence>
<keyword evidence="18" id="KW-0131">Cell cycle</keyword>
<dbReference type="RefSeq" id="WP_256970292.1">
    <property type="nucleotide sequence ID" value="NZ_FWFF01000013.1"/>
</dbReference>
<name>A0A1X6XF34_9MICO</name>
<evidence type="ECO:0000256" key="15">
    <source>
        <dbReference type="ARBA" id="ARBA00049902"/>
    </source>
</evidence>
<evidence type="ECO:0000256" key="6">
    <source>
        <dbReference type="ARBA" id="ARBA00022984"/>
    </source>
</evidence>
<dbReference type="PANTHER" id="PTHR30474">
    <property type="entry name" value="CELL CYCLE PROTEIN"/>
    <property type="match status" value="1"/>
</dbReference>
<sequence>MGERTTADGAGAGPADPPARLGPVAGLRHALSLPATSFVLVLVSVVALTGFGLIMVLSASSITAYDGGEGSSFGIVARQAVFAVVGLVMMLVLSRFGPRWWRPLAWVAFALALLLQAATLTPLGVEVNGSRSWIGVGGGMRLQPAEFVKVAFALWLGAVLGHEGVRTHVLRTWGTAVGGLAAAGGLIMLGQDLGTAIIVFLLFMGALFVSDLPIAASFGTAAAGAGAVAVFVLSSPNRLRRVTAALGGREDASEADMLGTHWQSAHGEYALASGGVFGVGLGASREKWSWLPEAHNDFIFAIIGEELGLVGTLLVVGLFVMLGCGLLRVSLRAKDPLMRITSMAVFMWVIGQAAVNISVVIQLLPVIGVPLPYVSYGGSALVANLIAAGLILAFARQEPGAADALAWRRGRRRPLPILARRSGGRS</sequence>
<feature type="transmembrane region" description="Helical" evidence="17">
    <location>
        <begin position="145"/>
        <end position="165"/>
    </location>
</feature>
<comment type="similarity">
    <text evidence="11">Belongs to the SEDS family. FtsW subfamily.</text>
</comment>
<evidence type="ECO:0000256" key="9">
    <source>
        <dbReference type="ARBA" id="ARBA00032370"/>
    </source>
</evidence>
<dbReference type="PANTHER" id="PTHR30474:SF2">
    <property type="entry name" value="PEPTIDOGLYCAN GLYCOSYLTRANSFERASE FTSW-RELATED"/>
    <property type="match status" value="1"/>
</dbReference>
<keyword evidence="6" id="KW-0573">Peptidoglycan synthesis</keyword>
<keyword evidence="2" id="KW-0328">Glycosyltransferase</keyword>
<dbReference type="EC" id="2.4.99.28" evidence="14"/>
<keyword evidence="7 17" id="KW-1133">Transmembrane helix</keyword>
<feature type="transmembrane region" description="Helical" evidence="17">
    <location>
        <begin position="214"/>
        <end position="233"/>
    </location>
</feature>
<feature type="transmembrane region" description="Helical" evidence="17">
    <location>
        <begin position="308"/>
        <end position="331"/>
    </location>
</feature>
<evidence type="ECO:0000256" key="7">
    <source>
        <dbReference type="ARBA" id="ARBA00022989"/>
    </source>
</evidence>
<dbReference type="GO" id="GO:0008360">
    <property type="term" value="P:regulation of cell shape"/>
    <property type="evidence" value="ECO:0007669"/>
    <property type="project" value="UniProtKB-KW"/>
</dbReference>
<evidence type="ECO:0000256" key="10">
    <source>
        <dbReference type="ARBA" id="ARBA00033270"/>
    </source>
</evidence>
<comment type="catalytic activity">
    <reaction evidence="15">
        <text>[GlcNAc-(1-&gt;4)-Mur2Ac(oyl-L-Ala-gamma-D-Glu-L-Lys-D-Ala-D-Ala)](n)-di-trans,octa-cis-undecaprenyl diphosphate + beta-D-GlcNAc-(1-&gt;4)-Mur2Ac(oyl-L-Ala-gamma-D-Glu-L-Lys-D-Ala-D-Ala)-di-trans,octa-cis-undecaprenyl diphosphate = [GlcNAc-(1-&gt;4)-Mur2Ac(oyl-L-Ala-gamma-D-Glu-L-Lys-D-Ala-D-Ala)](n+1)-di-trans,octa-cis-undecaprenyl diphosphate + di-trans,octa-cis-undecaprenyl diphosphate + H(+)</text>
        <dbReference type="Rhea" id="RHEA:23708"/>
        <dbReference type="Rhea" id="RHEA-COMP:9602"/>
        <dbReference type="Rhea" id="RHEA-COMP:9603"/>
        <dbReference type="ChEBI" id="CHEBI:15378"/>
        <dbReference type="ChEBI" id="CHEBI:58405"/>
        <dbReference type="ChEBI" id="CHEBI:60033"/>
        <dbReference type="ChEBI" id="CHEBI:78435"/>
        <dbReference type="EC" id="2.4.99.28"/>
    </reaction>
</comment>
<feature type="transmembrane region" description="Helical" evidence="17">
    <location>
        <begin position="177"/>
        <end position="208"/>
    </location>
</feature>
<dbReference type="GO" id="GO:0032153">
    <property type="term" value="C:cell division site"/>
    <property type="evidence" value="ECO:0007669"/>
    <property type="project" value="TreeGrafter"/>
</dbReference>
<feature type="transmembrane region" description="Helical" evidence="17">
    <location>
        <begin position="373"/>
        <end position="395"/>
    </location>
</feature>
<comment type="subcellular location">
    <subcellularLocation>
        <location evidence="1">Membrane</location>
        <topology evidence="1">Multi-pass membrane protein</topology>
    </subcellularLocation>
</comment>
<dbReference type="GO" id="GO:0015648">
    <property type="term" value="F:lipid-linked peptidoglycan transporter activity"/>
    <property type="evidence" value="ECO:0007669"/>
    <property type="project" value="TreeGrafter"/>
</dbReference>
<keyword evidence="19" id="KW-1185">Reference proteome</keyword>
<dbReference type="GO" id="GO:0008955">
    <property type="term" value="F:peptidoglycan glycosyltransferase activity"/>
    <property type="evidence" value="ECO:0007669"/>
    <property type="project" value="UniProtKB-EC"/>
</dbReference>
<keyword evidence="8 17" id="KW-0472">Membrane</keyword>
<evidence type="ECO:0000313" key="18">
    <source>
        <dbReference type="EMBL" id="SLM97768.1"/>
    </source>
</evidence>
<accession>A0A1X6XF34</accession>
<protein>
    <recommendedName>
        <fullName evidence="12">Probable peptidoglycan glycosyltransferase FtsW</fullName>
        <ecNumber evidence="14">2.4.99.28</ecNumber>
    </recommendedName>
    <alternativeName>
        <fullName evidence="13">Cell division protein FtsW</fullName>
    </alternativeName>
    <alternativeName>
        <fullName evidence="10">Cell wall polymerase</fullName>
    </alternativeName>
    <alternativeName>
        <fullName evidence="9">Peptidoglycan polymerase</fullName>
    </alternativeName>
</protein>
<dbReference type="EMBL" id="FWFF01000013">
    <property type="protein sequence ID" value="SLM97768.1"/>
    <property type="molecule type" value="Genomic_DNA"/>
</dbReference>
<reference evidence="19" key="1">
    <citation type="submission" date="2017-02" db="EMBL/GenBank/DDBJ databases">
        <authorList>
            <person name="Dridi B."/>
        </authorList>
    </citation>
    <scope>NUCLEOTIDE SEQUENCE [LARGE SCALE GENOMIC DNA]</scope>
    <source>
        <strain evidence="19">B Co 03.10</strain>
    </source>
</reference>
<evidence type="ECO:0000256" key="8">
    <source>
        <dbReference type="ARBA" id="ARBA00023136"/>
    </source>
</evidence>
<evidence type="ECO:0000256" key="13">
    <source>
        <dbReference type="ARBA" id="ARBA00041418"/>
    </source>
</evidence>
<evidence type="ECO:0000256" key="2">
    <source>
        <dbReference type="ARBA" id="ARBA00022676"/>
    </source>
</evidence>
<feature type="transmembrane region" description="Helical" evidence="17">
    <location>
        <begin position="38"/>
        <end position="59"/>
    </location>
</feature>
<dbReference type="GO" id="GO:0009252">
    <property type="term" value="P:peptidoglycan biosynthetic process"/>
    <property type="evidence" value="ECO:0007669"/>
    <property type="project" value="UniProtKB-KW"/>
</dbReference>
<organism evidence="18 19">
    <name type="scientific">Brevibacterium yomogidense</name>
    <dbReference type="NCBI Taxonomy" id="946573"/>
    <lineage>
        <taxon>Bacteria</taxon>
        <taxon>Bacillati</taxon>
        <taxon>Actinomycetota</taxon>
        <taxon>Actinomycetes</taxon>
        <taxon>Micrococcales</taxon>
        <taxon>Brevibacteriaceae</taxon>
        <taxon>Brevibacterium</taxon>
    </lineage>
</organism>
<dbReference type="GO" id="GO:0051301">
    <property type="term" value="P:cell division"/>
    <property type="evidence" value="ECO:0007669"/>
    <property type="project" value="UniProtKB-KW"/>
</dbReference>
<keyword evidence="18" id="KW-0132">Cell division</keyword>
<dbReference type="Pfam" id="PF01098">
    <property type="entry name" value="FTSW_RODA_SPOVE"/>
    <property type="match status" value="1"/>
</dbReference>
<dbReference type="GO" id="GO:0005886">
    <property type="term" value="C:plasma membrane"/>
    <property type="evidence" value="ECO:0007669"/>
    <property type="project" value="TreeGrafter"/>
</dbReference>
<feature type="transmembrane region" description="Helical" evidence="17">
    <location>
        <begin position="343"/>
        <end position="367"/>
    </location>
</feature>
<evidence type="ECO:0000256" key="3">
    <source>
        <dbReference type="ARBA" id="ARBA00022679"/>
    </source>
</evidence>
<evidence type="ECO:0000256" key="17">
    <source>
        <dbReference type="SAM" id="Phobius"/>
    </source>
</evidence>
<feature type="transmembrane region" description="Helical" evidence="17">
    <location>
        <begin position="104"/>
        <end position="125"/>
    </location>
</feature>
<evidence type="ECO:0000313" key="19">
    <source>
        <dbReference type="Proteomes" id="UP000196581"/>
    </source>
</evidence>
<evidence type="ECO:0000256" key="11">
    <source>
        <dbReference type="ARBA" id="ARBA00038053"/>
    </source>
</evidence>
<gene>
    <name evidence="18" type="ORF">FM105_07680</name>
</gene>
<keyword evidence="5" id="KW-0133">Cell shape</keyword>
<dbReference type="Proteomes" id="UP000196581">
    <property type="component" value="Unassembled WGS sequence"/>
</dbReference>
<dbReference type="InterPro" id="IPR001182">
    <property type="entry name" value="FtsW/RodA"/>
</dbReference>
<evidence type="ECO:0000256" key="5">
    <source>
        <dbReference type="ARBA" id="ARBA00022960"/>
    </source>
</evidence>
<proteinExistence type="inferred from homology"/>
<keyword evidence="3" id="KW-0808">Transferase</keyword>
<dbReference type="AlphaFoldDB" id="A0A1X6XF34"/>
<evidence type="ECO:0000256" key="16">
    <source>
        <dbReference type="ARBA" id="ARBA00049966"/>
    </source>
</evidence>
<comment type="function">
    <text evidence="16">Peptidoglycan polymerase that is essential for cell division.</text>
</comment>
<evidence type="ECO:0000256" key="1">
    <source>
        <dbReference type="ARBA" id="ARBA00004141"/>
    </source>
</evidence>